<evidence type="ECO:0000313" key="4">
    <source>
        <dbReference type="Proteomes" id="UP001562159"/>
    </source>
</evidence>
<proteinExistence type="predicted"/>
<dbReference type="Proteomes" id="UP001562159">
    <property type="component" value="Unassembled WGS sequence"/>
</dbReference>
<evidence type="ECO:0000256" key="2">
    <source>
        <dbReference type="SAM" id="SignalP"/>
    </source>
</evidence>
<keyword evidence="4" id="KW-1185">Reference proteome</keyword>
<gene>
    <name evidence="3" type="ORF">AB7878_14990</name>
</gene>
<dbReference type="InterPro" id="IPR032482">
    <property type="entry name" value="DUF5054"/>
</dbReference>
<dbReference type="CDD" id="cd10791">
    <property type="entry name" value="GH38N_AMII_like_1"/>
    <property type="match status" value="1"/>
</dbReference>
<evidence type="ECO:0000313" key="3">
    <source>
        <dbReference type="EMBL" id="MEY2183728.1"/>
    </source>
</evidence>
<dbReference type="Pfam" id="PF16477">
    <property type="entry name" value="DUF5054"/>
    <property type="match status" value="1"/>
</dbReference>
<dbReference type="NCBIfam" id="TIGR01409">
    <property type="entry name" value="TAT_signal_seq"/>
    <property type="match status" value="1"/>
</dbReference>
<feature type="chain" id="PRO_5046593682" evidence="2">
    <location>
        <begin position="35"/>
        <end position="702"/>
    </location>
</feature>
<feature type="signal peptide" evidence="2">
    <location>
        <begin position="1"/>
        <end position="34"/>
    </location>
</feature>
<dbReference type="InterPro" id="IPR019546">
    <property type="entry name" value="TAT_signal_bac_arc"/>
</dbReference>
<dbReference type="PROSITE" id="PS51318">
    <property type="entry name" value="TAT"/>
    <property type="match status" value="1"/>
</dbReference>
<evidence type="ECO:0000256" key="1">
    <source>
        <dbReference type="ARBA" id="ARBA00022729"/>
    </source>
</evidence>
<dbReference type="InterPro" id="IPR006311">
    <property type="entry name" value="TAT_signal"/>
</dbReference>
<comment type="caution">
    <text evidence="3">The sequence shown here is derived from an EMBL/GenBank/DDBJ whole genome shotgun (WGS) entry which is preliminary data.</text>
</comment>
<organism evidence="3 4">
    <name type="scientific">Rhodanobacter humi</name>
    <dbReference type="NCBI Taxonomy" id="1888173"/>
    <lineage>
        <taxon>Bacteria</taxon>
        <taxon>Pseudomonadati</taxon>
        <taxon>Pseudomonadota</taxon>
        <taxon>Gammaproteobacteria</taxon>
        <taxon>Lysobacterales</taxon>
        <taxon>Rhodanobacteraceae</taxon>
        <taxon>Rhodanobacter</taxon>
    </lineage>
</organism>
<protein>
    <submittedName>
        <fullName evidence="3">DUF5054 domain-containing protein</fullName>
    </submittedName>
</protein>
<dbReference type="EMBL" id="JBGBPY010000001">
    <property type="protein sequence ID" value="MEY2183728.1"/>
    <property type="molecule type" value="Genomic_DNA"/>
</dbReference>
<keyword evidence="1 2" id="KW-0732">Signal</keyword>
<sequence>MHPDTTRPISRRDFLRLTAVAGAGLLVSAGPAWATGSPTAVKTVYAVFLCHLDVGFVDSQANIIRRYFDEYFPAAIALARKLREAGGRNRYVWTTGSWLVHEYLRQMPAGKCEAMVEAIRCGDLSYHAIPFVWQSEMLDRSLLEGTLHIAADLDKRFGCKTTGAKMADVPGHTRSIIAPLSAAGVGFLDIGVNPASTPPDVPGLFRWRDPQGNEIVVMQHARDYGGDMVVPEAEAAVSMNVRGDNSGPHTEAEIDAIFDGLRRRYPAAKIVACGLSEVAAAMEPIRDRLPVVEQEIGDTWIYGCASDPIKVSRYREISRLRQEWIAQGKISAGDSIDLAMVPWLNLCAEHTWGCDTKTIIADWDIYKPAELQAALGKPNFQKAMVTWAEKRRDVDTAVAALPQPMQDEALQRLKHLQATPPLTTGLPPMLPGQEITTPHFVLALDPETGAIRRLRDRKTNREWAGADHPLALFRYQTFTQEDYQRFFKKYVRTKESWAFLDFGKKGIEKYPLQSKLWMPRLVRSWLGQTPDATRIVVEMAMPQATPEMVDVVGWPKRLTMEIVLRHQEPVVEIDFQFFQKSANRLPEAMWLSFAPIAPNRTGWTLEKINQPVSPHDVVRNGNRHMHAVTKDIAYRDPDGQLILETLDAPVVAPGQMVLVDFSNEQPDLDAGVHVNLFNNTWGTNYIQWYGEDARFRFKIRTI</sequence>
<name>A0ABV4AWC6_9GAMM</name>
<accession>A0ABV4AWC6</accession>
<reference evidence="3 4" key="1">
    <citation type="submission" date="2024-07" db="EMBL/GenBank/DDBJ databases">
        <title>Molecular mechanisms and environmental adaptations of flagellar loss and biofilm growth of Rhodanobacter under environmental stress.</title>
        <authorList>
            <person name="Chen M."/>
        </authorList>
    </citation>
    <scope>NUCLEOTIDE SEQUENCE [LARGE SCALE GENOMIC DNA]</scope>
    <source>
        <strain evidence="3 4">RS22</strain>
    </source>
</reference>